<protein>
    <submittedName>
        <fullName evidence="2">Uncharacterized protein</fullName>
    </submittedName>
</protein>
<gene>
    <name evidence="2" type="ORF">BJ508DRAFT_331033</name>
</gene>
<feature type="compositionally biased region" description="Basic and acidic residues" evidence="1">
    <location>
        <begin position="166"/>
        <end position="188"/>
    </location>
</feature>
<feature type="compositionally biased region" description="Low complexity" evidence="1">
    <location>
        <begin position="393"/>
        <end position="402"/>
    </location>
</feature>
<name>A0A3N4I3P6_ASCIM</name>
<feature type="compositionally biased region" description="Basic and acidic residues" evidence="1">
    <location>
        <begin position="1"/>
        <end position="11"/>
    </location>
</feature>
<reference evidence="2 3" key="1">
    <citation type="journal article" date="2018" name="Nat. Ecol. Evol.">
        <title>Pezizomycetes genomes reveal the molecular basis of ectomycorrhizal truffle lifestyle.</title>
        <authorList>
            <person name="Murat C."/>
            <person name="Payen T."/>
            <person name="Noel B."/>
            <person name="Kuo A."/>
            <person name="Morin E."/>
            <person name="Chen J."/>
            <person name="Kohler A."/>
            <person name="Krizsan K."/>
            <person name="Balestrini R."/>
            <person name="Da Silva C."/>
            <person name="Montanini B."/>
            <person name="Hainaut M."/>
            <person name="Levati E."/>
            <person name="Barry K.W."/>
            <person name="Belfiori B."/>
            <person name="Cichocki N."/>
            <person name="Clum A."/>
            <person name="Dockter R.B."/>
            <person name="Fauchery L."/>
            <person name="Guy J."/>
            <person name="Iotti M."/>
            <person name="Le Tacon F."/>
            <person name="Lindquist E.A."/>
            <person name="Lipzen A."/>
            <person name="Malagnac F."/>
            <person name="Mello A."/>
            <person name="Molinier V."/>
            <person name="Miyauchi S."/>
            <person name="Poulain J."/>
            <person name="Riccioni C."/>
            <person name="Rubini A."/>
            <person name="Sitrit Y."/>
            <person name="Splivallo R."/>
            <person name="Traeger S."/>
            <person name="Wang M."/>
            <person name="Zifcakova L."/>
            <person name="Wipf D."/>
            <person name="Zambonelli A."/>
            <person name="Paolocci F."/>
            <person name="Nowrousian M."/>
            <person name="Ottonello S."/>
            <person name="Baldrian P."/>
            <person name="Spatafora J.W."/>
            <person name="Henrissat B."/>
            <person name="Nagy L.G."/>
            <person name="Aury J.M."/>
            <person name="Wincker P."/>
            <person name="Grigoriev I.V."/>
            <person name="Bonfante P."/>
            <person name="Martin F.M."/>
        </authorList>
    </citation>
    <scope>NUCLEOTIDE SEQUENCE [LARGE SCALE GENOMIC DNA]</scope>
    <source>
        <strain evidence="2 3">RN42</strain>
    </source>
</reference>
<feature type="compositionally biased region" description="Polar residues" evidence="1">
    <location>
        <begin position="50"/>
        <end position="67"/>
    </location>
</feature>
<feature type="compositionally biased region" description="Polar residues" evidence="1">
    <location>
        <begin position="17"/>
        <end position="27"/>
    </location>
</feature>
<feature type="region of interest" description="Disordered" evidence="1">
    <location>
        <begin position="601"/>
        <end position="652"/>
    </location>
</feature>
<feature type="compositionally biased region" description="Basic and acidic residues" evidence="1">
    <location>
        <begin position="88"/>
        <end position="108"/>
    </location>
</feature>
<evidence type="ECO:0000313" key="2">
    <source>
        <dbReference type="EMBL" id="RPA76484.1"/>
    </source>
</evidence>
<feature type="region of interest" description="Disordered" evidence="1">
    <location>
        <begin position="155"/>
        <end position="585"/>
    </location>
</feature>
<feature type="compositionally biased region" description="Low complexity" evidence="1">
    <location>
        <begin position="272"/>
        <end position="284"/>
    </location>
</feature>
<feature type="compositionally biased region" description="Basic and acidic residues" evidence="1">
    <location>
        <begin position="468"/>
        <end position="486"/>
    </location>
</feature>
<keyword evidence="3" id="KW-1185">Reference proteome</keyword>
<dbReference type="EMBL" id="ML119743">
    <property type="protein sequence ID" value="RPA76484.1"/>
    <property type="molecule type" value="Genomic_DNA"/>
</dbReference>
<sequence>MNRTDLHLIHRDRPRSKGNTVASTGKTPPTKEKQTSPRFNPPATPPRKSTGASQNIPSSSTVNQSVKLSPLNEPLRYDESPTPPLQPSRRETEDSEEKLWKEFLKDEYLQDPPPPPKPKFNMSKHAEEKVMPAPPSPIEKRVVERGDELAALFAQYEQNGGKKRKAREEEERGELHDYTRFGSRDAEGRLLSLGKDNREDERDLGRGRRVERDEPGYRPYSPRAAAPSREEPAKRVRQISPYRESALPSSQRQTVERSPAQRPPLQLPPMQRPAFQRTAAQRPPFQRPPREHLHQQVYRRDSNADRPQYRYESPHSVFDRIHHKLEVVPKSERESDRLSEQLRQRSSRRRERSPVQLRDRSPLPRRDPQMRDHQAPMERIPISRPQFERSRSPARLPRSSVRGADMALSHYRRSPSPARRRRREYYSDSDSDESTSSDYSSSSDDSHYKYRRRSRSRTRKSARHGKTKRAEISRTGRPSVKRERVCDTYIPDRIPRSITQDTTESRGKRKRKHKRRDKSKRKEQIRRRQEQSYFESAGIDPKLGSENLLSAPYEGGRVLPDPVDQRKGHPEAHQERSYETERTTTFVSEVSTRVVSMELPQQEDVFRAQQGSRRRLSQSGRHRSRSASPRGIKRGHPNFHSKQNRPPFEPNLSYRFPLTGSNATRSEAMRILPAFDAIAAPPPDRRRVYNSARPESIPAPIILHQYDFSLISGHLRTLNGKASEGIHYFRPHLAHIPPEQESIEMENLDFCFIHIKNALRRVVADRWIVKGAASDRDRALVELDESGLQGLMEFADELISIAKQGGPGEEGWRGVRRRIEGIVDRVKNEKRRIMDGRLG</sequence>
<feature type="compositionally biased region" description="Basic and acidic residues" evidence="1">
    <location>
        <begin position="288"/>
        <end position="343"/>
    </location>
</feature>
<feature type="compositionally biased region" description="Basic and acidic residues" evidence="1">
    <location>
        <begin position="563"/>
        <end position="582"/>
    </location>
</feature>
<proteinExistence type="predicted"/>
<evidence type="ECO:0000313" key="3">
    <source>
        <dbReference type="Proteomes" id="UP000275078"/>
    </source>
</evidence>
<feature type="compositionally biased region" description="Basic and acidic residues" evidence="1">
    <location>
        <begin position="357"/>
        <end position="376"/>
    </location>
</feature>
<organism evidence="2 3">
    <name type="scientific">Ascobolus immersus RN42</name>
    <dbReference type="NCBI Taxonomy" id="1160509"/>
    <lineage>
        <taxon>Eukaryota</taxon>
        <taxon>Fungi</taxon>
        <taxon>Dikarya</taxon>
        <taxon>Ascomycota</taxon>
        <taxon>Pezizomycotina</taxon>
        <taxon>Pezizomycetes</taxon>
        <taxon>Pezizales</taxon>
        <taxon>Ascobolaceae</taxon>
        <taxon>Ascobolus</taxon>
    </lineage>
</organism>
<dbReference type="AlphaFoldDB" id="A0A3N4I3P6"/>
<feature type="compositionally biased region" description="Basic and acidic residues" evidence="1">
    <location>
        <begin position="195"/>
        <end position="216"/>
    </location>
</feature>
<accession>A0A3N4I3P6</accession>
<feature type="compositionally biased region" description="Basic residues" evidence="1">
    <location>
        <begin position="410"/>
        <end position="423"/>
    </location>
</feature>
<feature type="compositionally biased region" description="Basic residues" evidence="1">
    <location>
        <begin position="612"/>
        <end position="643"/>
    </location>
</feature>
<feature type="compositionally biased region" description="Basic and acidic residues" evidence="1">
    <location>
        <begin position="520"/>
        <end position="530"/>
    </location>
</feature>
<dbReference type="Proteomes" id="UP000275078">
    <property type="component" value="Unassembled WGS sequence"/>
</dbReference>
<feature type="compositionally biased region" description="Basic residues" evidence="1">
    <location>
        <begin position="507"/>
        <end position="519"/>
    </location>
</feature>
<evidence type="ECO:0000256" key="1">
    <source>
        <dbReference type="SAM" id="MobiDB-lite"/>
    </source>
</evidence>
<feature type="region of interest" description="Disordered" evidence="1">
    <location>
        <begin position="1"/>
        <end position="137"/>
    </location>
</feature>
<feature type="compositionally biased region" description="Basic residues" evidence="1">
    <location>
        <begin position="449"/>
        <end position="467"/>
    </location>
</feature>
<feature type="compositionally biased region" description="Pro residues" evidence="1">
    <location>
        <begin position="261"/>
        <end position="271"/>
    </location>
</feature>